<name>A0A0G4EZK3_VITBC</name>
<keyword evidence="2" id="KW-1185">Reference proteome</keyword>
<sequence length="266" mass="30696">MAGRSQRVVPVEHDLAEAVGNVLLLVFPLTVLAFRPSSSIVSFLSPLRSRALGQPTNTDVRLHVMARVARPLRRIPGRQAKNLILHKDELIDIFIYEWLSENHKFRPVTIFSENYAGQALFKSGFEKGWTYQRTCDYHMHQQVEALGEIVERRPLDRLVDYKLRVMFDAYNKCCKDDRTFAEFYKGLVDEISKPEHNFMGGYIGGSICLSMPQDDFCCAMEIICGFMGWGTWRKRLTDEELRAVQQWQENRPASVRGRQTTSDVKM</sequence>
<protein>
    <submittedName>
        <fullName evidence="1">Uncharacterized protein</fullName>
    </submittedName>
</protein>
<dbReference type="InParanoid" id="A0A0G4EZK3"/>
<proteinExistence type="predicted"/>
<reference evidence="1 2" key="1">
    <citation type="submission" date="2014-11" db="EMBL/GenBank/DDBJ databases">
        <authorList>
            <person name="Zhu J."/>
            <person name="Qi W."/>
            <person name="Song R."/>
        </authorList>
    </citation>
    <scope>NUCLEOTIDE SEQUENCE [LARGE SCALE GENOMIC DNA]</scope>
</reference>
<dbReference type="AlphaFoldDB" id="A0A0G4EZK3"/>
<dbReference type="PhylomeDB" id="A0A0G4EZK3"/>
<evidence type="ECO:0000313" key="1">
    <source>
        <dbReference type="EMBL" id="CEM04439.1"/>
    </source>
</evidence>
<dbReference type="EMBL" id="CDMY01000351">
    <property type="protein sequence ID" value="CEM04439.1"/>
    <property type="molecule type" value="Genomic_DNA"/>
</dbReference>
<organism evidence="1 2">
    <name type="scientific">Vitrella brassicaformis (strain CCMP3155)</name>
    <dbReference type="NCBI Taxonomy" id="1169540"/>
    <lineage>
        <taxon>Eukaryota</taxon>
        <taxon>Sar</taxon>
        <taxon>Alveolata</taxon>
        <taxon>Colpodellida</taxon>
        <taxon>Vitrellaceae</taxon>
        <taxon>Vitrella</taxon>
    </lineage>
</organism>
<dbReference type="Proteomes" id="UP000041254">
    <property type="component" value="Unassembled WGS sequence"/>
</dbReference>
<dbReference type="VEuPathDB" id="CryptoDB:Vbra_5514"/>
<gene>
    <name evidence="1" type="ORF">Vbra_5514</name>
</gene>
<accession>A0A0G4EZK3</accession>
<evidence type="ECO:0000313" key="2">
    <source>
        <dbReference type="Proteomes" id="UP000041254"/>
    </source>
</evidence>